<accession>A0A9W6EXP3</accession>
<feature type="region of interest" description="Disordered" evidence="1">
    <location>
        <begin position="37"/>
        <end position="90"/>
    </location>
</feature>
<protein>
    <submittedName>
        <fullName evidence="2">Uncharacterized protein</fullName>
    </submittedName>
</protein>
<reference evidence="2 3" key="1">
    <citation type="journal article" date="2023" name="Commun. Biol.">
        <title>Reorganization of the ancestral sex-determining regions during the evolution of trioecy in Pleodorina starrii.</title>
        <authorList>
            <person name="Takahashi K."/>
            <person name="Suzuki S."/>
            <person name="Kawai-Toyooka H."/>
            <person name="Yamamoto K."/>
            <person name="Hamaji T."/>
            <person name="Ootsuki R."/>
            <person name="Yamaguchi H."/>
            <person name="Kawachi M."/>
            <person name="Higashiyama T."/>
            <person name="Nozaki H."/>
        </authorList>
    </citation>
    <scope>NUCLEOTIDE SEQUENCE [LARGE SCALE GENOMIC DNA]</scope>
    <source>
        <strain evidence="2 3">NIES-4479</strain>
    </source>
</reference>
<organism evidence="2 3">
    <name type="scientific">Pleodorina starrii</name>
    <dbReference type="NCBI Taxonomy" id="330485"/>
    <lineage>
        <taxon>Eukaryota</taxon>
        <taxon>Viridiplantae</taxon>
        <taxon>Chlorophyta</taxon>
        <taxon>core chlorophytes</taxon>
        <taxon>Chlorophyceae</taxon>
        <taxon>CS clade</taxon>
        <taxon>Chlamydomonadales</taxon>
        <taxon>Volvocaceae</taxon>
        <taxon>Pleodorina</taxon>
    </lineage>
</organism>
<gene>
    <name evidence="2" type="primary">PLEST001013</name>
    <name evidence="2" type="ORF">PLESTB_000100900</name>
</gene>
<sequence>MIGTLRLLRACVPCLARRPELGERNCGRAVGHRRGRYRRRRVAGGRAASGGGGCSCGSGSGSGGEPIEKPVPTDEAGNEGVGDAGPYSGTEQYGSTAMELVNLLWMEWDGWDGCGLPAVGRKDGRRGLRWDNGPGWLS</sequence>
<dbReference type="Proteomes" id="UP001165080">
    <property type="component" value="Unassembled WGS sequence"/>
</dbReference>
<keyword evidence="3" id="KW-1185">Reference proteome</keyword>
<feature type="compositionally biased region" description="Gly residues" evidence="1">
    <location>
        <begin position="47"/>
        <end position="64"/>
    </location>
</feature>
<dbReference type="EMBL" id="BRXU01000001">
    <property type="protein sequence ID" value="GLC48465.1"/>
    <property type="molecule type" value="Genomic_DNA"/>
</dbReference>
<evidence type="ECO:0000256" key="1">
    <source>
        <dbReference type="SAM" id="MobiDB-lite"/>
    </source>
</evidence>
<comment type="caution">
    <text evidence="2">The sequence shown here is derived from an EMBL/GenBank/DDBJ whole genome shotgun (WGS) entry which is preliminary data.</text>
</comment>
<evidence type="ECO:0000313" key="3">
    <source>
        <dbReference type="Proteomes" id="UP001165080"/>
    </source>
</evidence>
<dbReference type="AlphaFoldDB" id="A0A9W6EXP3"/>
<evidence type="ECO:0000313" key="2">
    <source>
        <dbReference type="EMBL" id="GLC48465.1"/>
    </source>
</evidence>
<proteinExistence type="predicted"/>
<name>A0A9W6EXP3_9CHLO</name>